<dbReference type="EMBL" id="JAUFQU010000001">
    <property type="protein sequence ID" value="MDN3707841.1"/>
    <property type="molecule type" value="Genomic_DNA"/>
</dbReference>
<evidence type="ECO:0000313" key="3">
    <source>
        <dbReference type="Proteomes" id="UP001242368"/>
    </source>
</evidence>
<reference evidence="3" key="2">
    <citation type="journal article" date="2019" name="Int. J. Syst. Evol. Microbiol.">
        <title>The Global Catalogue of Microorganisms (GCM) 10K type strain sequencing project: providing services to taxonomists for standard genome sequencing and annotation.</title>
        <authorList>
            <consortium name="The Broad Institute Genomics Platform"/>
            <consortium name="The Broad Institute Genome Sequencing Center for Infectious Disease"/>
            <person name="Wu L."/>
            <person name="Ma J."/>
        </authorList>
    </citation>
    <scope>NUCLEOTIDE SEQUENCE [LARGE SCALE GENOMIC DNA]</scope>
    <source>
        <strain evidence="3">CECT 7184</strain>
    </source>
</reference>
<keyword evidence="3" id="KW-1185">Reference proteome</keyword>
<dbReference type="Proteomes" id="UP001242368">
    <property type="component" value="Unassembled WGS sequence"/>
</dbReference>
<name>A0ABT8D2M5_9FLAO</name>
<dbReference type="Gene3D" id="2.60.450.10">
    <property type="entry name" value="Lipopolysaccharide (LPS) transport protein A like domain"/>
    <property type="match status" value="1"/>
</dbReference>
<dbReference type="InterPro" id="IPR010664">
    <property type="entry name" value="LipoPS_assembly_LptC-rel"/>
</dbReference>
<protein>
    <submittedName>
        <fullName evidence="2">LPS export ABC transporter periplasmic protein LptC</fullName>
    </submittedName>
</protein>
<dbReference type="Pfam" id="PF06835">
    <property type="entry name" value="LptC"/>
    <property type="match status" value="1"/>
</dbReference>
<dbReference type="RefSeq" id="WP_290363793.1">
    <property type="nucleotide sequence ID" value="NZ_JAUFQU010000001.1"/>
</dbReference>
<dbReference type="EMBL" id="JAUFQU010000038">
    <property type="protein sequence ID" value="MDN3709494.1"/>
    <property type="molecule type" value="Genomic_DNA"/>
</dbReference>
<accession>A0ABT8D2M5</accession>
<dbReference type="InterPro" id="IPR026265">
    <property type="entry name" value="LptC"/>
</dbReference>
<reference evidence="2" key="3">
    <citation type="submission" date="2023-06" db="EMBL/GenBank/DDBJ databases">
        <authorList>
            <person name="Lucena T."/>
            <person name="Sun Q."/>
        </authorList>
    </citation>
    <scope>NUCLEOTIDE SEQUENCE</scope>
    <source>
        <strain evidence="2">CECT 7184</strain>
    </source>
</reference>
<reference evidence="2" key="1">
    <citation type="journal article" date="2014" name="Int. J. Syst. Evol. Microbiol.">
        <title>Complete genome of a new Firmicutes species belonging to the dominant human colonic microbiota ('Ruminococcus bicirculans') reveals two chromosomes and a selective capacity to utilize plant glucans.</title>
        <authorList>
            <consortium name="NISC Comparative Sequencing Program"/>
            <person name="Wegmann U."/>
            <person name="Louis P."/>
            <person name="Goesmann A."/>
            <person name="Henrissat B."/>
            <person name="Duncan S.H."/>
            <person name="Flint H.J."/>
        </authorList>
    </citation>
    <scope>NUCLEOTIDE SEQUENCE</scope>
    <source>
        <strain evidence="2">CECT 7184</strain>
    </source>
</reference>
<comment type="caution">
    <text evidence="2">The sequence shown here is derived from an EMBL/GenBank/DDBJ whole genome shotgun (WGS) entry which is preliminary data.</text>
</comment>
<organism evidence="2 3">
    <name type="scientific">Paenimyroides ceti</name>
    <dbReference type="NCBI Taxonomy" id="395087"/>
    <lineage>
        <taxon>Bacteria</taxon>
        <taxon>Pseudomonadati</taxon>
        <taxon>Bacteroidota</taxon>
        <taxon>Flavobacteriia</taxon>
        <taxon>Flavobacteriales</taxon>
        <taxon>Flavobacteriaceae</taxon>
        <taxon>Paenimyroides</taxon>
    </lineage>
</organism>
<evidence type="ECO:0000313" key="2">
    <source>
        <dbReference type="EMBL" id="MDN3709494.1"/>
    </source>
</evidence>
<proteinExistence type="predicted"/>
<evidence type="ECO:0000313" key="1">
    <source>
        <dbReference type="EMBL" id="MDN3707841.1"/>
    </source>
</evidence>
<gene>
    <name evidence="2" type="primary">lptC</name>
    <name evidence="1" type="ORF">QW060_12060</name>
    <name evidence="2" type="ORF">QW060_21170</name>
</gene>
<sequence length="183" mass="21336">MKNKYSHIFFCAIVSLNLIGCDNDMKDIQNLNAVKLYPAGETENINVKYTDSAKIKAILVSKKMLDYSNAKYPFNYFPNKVHVTVFDEHKKKHYIEADKATTYNKTNIIDLKGNVKITTSDGKIMQTQQLYYDQKHNWFFTEAYFKITDPNKSYFEGIGIDFDNKFNIINAQQNRAELNDIKE</sequence>
<dbReference type="NCBIfam" id="TIGR04409">
    <property type="entry name" value="LptC_YrbK"/>
    <property type="match status" value="1"/>
</dbReference>